<name>A0AAF0DJM7_9EURO</name>
<evidence type="ECO:0000256" key="2">
    <source>
        <dbReference type="SAM" id="Phobius"/>
    </source>
</evidence>
<evidence type="ECO:0000313" key="3">
    <source>
        <dbReference type="EMBL" id="WEW59509.1"/>
    </source>
</evidence>
<dbReference type="EMBL" id="CP120629">
    <property type="protein sequence ID" value="WEW59509.1"/>
    <property type="molecule type" value="Genomic_DNA"/>
</dbReference>
<keyword evidence="2" id="KW-0472">Membrane</keyword>
<accession>A0AAF0DJM7</accession>
<reference evidence="3" key="1">
    <citation type="submission" date="2023-03" db="EMBL/GenBank/DDBJ databases">
        <title>Emydomyces testavorans Genome Sequence.</title>
        <authorList>
            <person name="Hoyer L."/>
        </authorList>
    </citation>
    <scope>NUCLEOTIDE SEQUENCE</scope>
    <source>
        <strain evidence="3">16-2883</strain>
    </source>
</reference>
<keyword evidence="2" id="KW-1133">Transmembrane helix</keyword>
<keyword evidence="2" id="KW-0812">Transmembrane</keyword>
<organism evidence="3 4">
    <name type="scientific">Emydomyces testavorans</name>
    <dbReference type="NCBI Taxonomy" id="2070801"/>
    <lineage>
        <taxon>Eukaryota</taxon>
        <taxon>Fungi</taxon>
        <taxon>Dikarya</taxon>
        <taxon>Ascomycota</taxon>
        <taxon>Pezizomycotina</taxon>
        <taxon>Eurotiomycetes</taxon>
        <taxon>Eurotiomycetidae</taxon>
        <taxon>Onygenales</taxon>
        <taxon>Nannizziopsiaceae</taxon>
        <taxon>Emydomyces</taxon>
    </lineage>
</organism>
<feature type="region of interest" description="Disordered" evidence="1">
    <location>
        <begin position="304"/>
        <end position="399"/>
    </location>
</feature>
<feature type="transmembrane region" description="Helical" evidence="2">
    <location>
        <begin position="15"/>
        <end position="36"/>
    </location>
</feature>
<protein>
    <submittedName>
        <fullName evidence="3">Uncharacterized protein</fullName>
    </submittedName>
</protein>
<dbReference type="AlphaFoldDB" id="A0AAF0DJM7"/>
<dbReference type="Proteomes" id="UP001219355">
    <property type="component" value="Chromosome 3"/>
</dbReference>
<evidence type="ECO:0000256" key="1">
    <source>
        <dbReference type="SAM" id="MobiDB-lite"/>
    </source>
</evidence>
<keyword evidence="4" id="KW-1185">Reference proteome</keyword>
<sequence length="399" mass="43864">MIIRRESSGAKSNNLVLVCVITLALLCLGILLYLALRALRVRSFEPRFIPTRFLKQKWKNWIPSSRYGRVPNEPGTAMDQSRPSAIDQLQNTAYRGAGGAEAETAQVSIDRNTSIRSIMTLPAYSPHPKPSEQVIGREGERAGMDVVVEFPETTEEEESRREEEMESLYQIRLARRREVTEREERRRIRREARERGDWQLLEQLNAERRARAGSQGPSNADNTESVTAATLLAEHRSRSRGRRISSVSYADVGHVRHDGSRVRASSQGSDSRPLLDAAAVMGQSGGELPTIHHRTLSGTSIMSQSTVSDIEHSTTPETDIGDSSIPQPPPYEHLDLGEAPPYPDLPQDFSQSTELSRASIVPSIAVENATPPPSAPGTPVSSPRSASSARTSASTSAPR</sequence>
<feature type="compositionally biased region" description="Low complexity" evidence="1">
    <location>
        <begin position="378"/>
        <end position="399"/>
    </location>
</feature>
<proteinExistence type="predicted"/>
<evidence type="ECO:0000313" key="4">
    <source>
        <dbReference type="Proteomes" id="UP001219355"/>
    </source>
</evidence>
<gene>
    <name evidence="3" type="ORF">PRK78_004983</name>
</gene>